<proteinExistence type="predicted"/>
<evidence type="ECO:0000313" key="2">
    <source>
        <dbReference type="EMBL" id="TCD66666.1"/>
    </source>
</evidence>
<name>A0A4R0RH31_9APHY</name>
<keyword evidence="3" id="KW-1185">Reference proteome</keyword>
<comment type="caution">
    <text evidence="2">The sequence shown here is derived from an EMBL/GenBank/DDBJ whole genome shotgun (WGS) entry which is preliminary data.</text>
</comment>
<reference evidence="2 3" key="1">
    <citation type="submission" date="2018-11" db="EMBL/GenBank/DDBJ databases">
        <title>Genome assembly of Steccherinum ochraceum LE-BIN_3174, the white-rot fungus of the Steccherinaceae family (The Residual Polyporoid clade, Polyporales, Basidiomycota).</title>
        <authorList>
            <person name="Fedorova T.V."/>
            <person name="Glazunova O.A."/>
            <person name="Landesman E.O."/>
            <person name="Moiseenko K.V."/>
            <person name="Psurtseva N.V."/>
            <person name="Savinova O.S."/>
            <person name="Shakhova N.V."/>
            <person name="Tyazhelova T.V."/>
            <person name="Vasina D.V."/>
        </authorList>
    </citation>
    <scope>NUCLEOTIDE SEQUENCE [LARGE SCALE GENOMIC DNA]</scope>
    <source>
        <strain evidence="2 3">LE-BIN_3174</strain>
    </source>
</reference>
<feature type="region of interest" description="Disordered" evidence="1">
    <location>
        <begin position="32"/>
        <end position="68"/>
    </location>
</feature>
<dbReference type="EMBL" id="RWJN01000126">
    <property type="protein sequence ID" value="TCD66666.1"/>
    <property type="molecule type" value="Genomic_DNA"/>
</dbReference>
<dbReference type="Proteomes" id="UP000292702">
    <property type="component" value="Unassembled WGS sequence"/>
</dbReference>
<sequence>MPDPNLVLATRSVAGGQSVLARTRSKLKELVLHHRSRSSTSPQPSVPADNAGQSDVASTTGTTRSEDVEEPQIVMTMWEEYGQKYGDFNEFIAYHVISYLLYAAKENKYDRVILREVDVSEVFLQRLMNSGHKVCRSTVLFKAIVEFYHSEGVEKPATVCLDVGYDPMVSLLYSFPNRLMTYRIDLKPQEEVENMPSFVLESSLASDSDSVYSNVSSLEL</sequence>
<evidence type="ECO:0000256" key="1">
    <source>
        <dbReference type="SAM" id="MobiDB-lite"/>
    </source>
</evidence>
<feature type="compositionally biased region" description="Polar residues" evidence="1">
    <location>
        <begin position="51"/>
        <end position="63"/>
    </location>
</feature>
<gene>
    <name evidence="2" type="ORF">EIP91_001084</name>
</gene>
<organism evidence="2 3">
    <name type="scientific">Steccherinum ochraceum</name>
    <dbReference type="NCBI Taxonomy" id="92696"/>
    <lineage>
        <taxon>Eukaryota</taxon>
        <taxon>Fungi</taxon>
        <taxon>Dikarya</taxon>
        <taxon>Basidiomycota</taxon>
        <taxon>Agaricomycotina</taxon>
        <taxon>Agaricomycetes</taxon>
        <taxon>Polyporales</taxon>
        <taxon>Steccherinaceae</taxon>
        <taxon>Steccherinum</taxon>
    </lineage>
</organism>
<protein>
    <submittedName>
        <fullName evidence="2">Uncharacterized protein</fullName>
    </submittedName>
</protein>
<accession>A0A4R0RH31</accession>
<dbReference type="AlphaFoldDB" id="A0A4R0RH31"/>
<evidence type="ECO:0000313" key="3">
    <source>
        <dbReference type="Proteomes" id="UP000292702"/>
    </source>
</evidence>